<keyword evidence="2" id="KW-0808">Transferase</keyword>
<gene>
    <name evidence="2" type="ORF">FWK35_00021766</name>
</gene>
<dbReference type="GO" id="GO:0016301">
    <property type="term" value="F:kinase activity"/>
    <property type="evidence" value="ECO:0007669"/>
    <property type="project" value="UniProtKB-KW"/>
</dbReference>
<dbReference type="EMBL" id="VUJU01005983">
    <property type="protein sequence ID" value="KAF0749755.1"/>
    <property type="molecule type" value="Genomic_DNA"/>
</dbReference>
<keyword evidence="2" id="KW-0418">Kinase</keyword>
<evidence type="ECO:0000256" key="1">
    <source>
        <dbReference type="SAM" id="MobiDB-lite"/>
    </source>
</evidence>
<feature type="region of interest" description="Disordered" evidence="1">
    <location>
        <begin position="165"/>
        <end position="201"/>
    </location>
</feature>
<sequence length="201" mass="21825">MGPLGRRILAAAAMDDGRETLVVDGGLDDAAGHQLVVGYLTDWYNAPENVWRYYTEDGVCSLDIDGTKYVATGRTEIRELFNDAAAPETGNHEGGDGGSGKKMFAPWRHWALIQPWVRCPSGQLLVVATTEWFTQTFVVEYCTVAGVASVAVIASVVTVKQVGACPQTPAETPSRRAQTKTPQSPPPPTGRVEDRRRDSYI</sequence>
<keyword evidence="3" id="KW-1185">Reference proteome</keyword>
<accession>A0A6G0Y5M4</accession>
<reference evidence="2 3" key="1">
    <citation type="submission" date="2019-08" db="EMBL/GenBank/DDBJ databases">
        <title>Whole genome of Aphis craccivora.</title>
        <authorList>
            <person name="Voronova N.V."/>
            <person name="Shulinski R.S."/>
            <person name="Bandarenka Y.V."/>
            <person name="Zhorov D.G."/>
            <person name="Warner D."/>
        </authorList>
    </citation>
    <scope>NUCLEOTIDE SEQUENCE [LARGE SCALE GENOMIC DNA]</scope>
    <source>
        <strain evidence="2">180601</strain>
        <tissue evidence="2">Whole Body</tissue>
    </source>
</reference>
<feature type="compositionally biased region" description="Basic and acidic residues" evidence="1">
    <location>
        <begin position="191"/>
        <end position="201"/>
    </location>
</feature>
<protein>
    <submittedName>
        <fullName evidence="2">Adenosine kinase-like</fullName>
    </submittedName>
</protein>
<name>A0A6G0Y5M4_APHCR</name>
<dbReference type="Proteomes" id="UP000478052">
    <property type="component" value="Unassembled WGS sequence"/>
</dbReference>
<dbReference type="AlphaFoldDB" id="A0A6G0Y5M4"/>
<comment type="caution">
    <text evidence="2">The sequence shown here is derived from an EMBL/GenBank/DDBJ whole genome shotgun (WGS) entry which is preliminary data.</text>
</comment>
<evidence type="ECO:0000313" key="3">
    <source>
        <dbReference type="Proteomes" id="UP000478052"/>
    </source>
</evidence>
<proteinExistence type="predicted"/>
<organism evidence="2 3">
    <name type="scientific">Aphis craccivora</name>
    <name type="common">Cowpea aphid</name>
    <dbReference type="NCBI Taxonomy" id="307492"/>
    <lineage>
        <taxon>Eukaryota</taxon>
        <taxon>Metazoa</taxon>
        <taxon>Ecdysozoa</taxon>
        <taxon>Arthropoda</taxon>
        <taxon>Hexapoda</taxon>
        <taxon>Insecta</taxon>
        <taxon>Pterygota</taxon>
        <taxon>Neoptera</taxon>
        <taxon>Paraneoptera</taxon>
        <taxon>Hemiptera</taxon>
        <taxon>Sternorrhyncha</taxon>
        <taxon>Aphidomorpha</taxon>
        <taxon>Aphidoidea</taxon>
        <taxon>Aphididae</taxon>
        <taxon>Aphidini</taxon>
        <taxon>Aphis</taxon>
        <taxon>Aphis</taxon>
    </lineage>
</organism>
<evidence type="ECO:0000313" key="2">
    <source>
        <dbReference type="EMBL" id="KAF0749755.1"/>
    </source>
</evidence>